<evidence type="ECO:0000313" key="3">
    <source>
        <dbReference type="Proteomes" id="UP001234989"/>
    </source>
</evidence>
<dbReference type="EMBL" id="CP133615">
    <property type="protein sequence ID" value="WMV24095.1"/>
    <property type="molecule type" value="Genomic_DNA"/>
</dbReference>
<evidence type="ECO:0000256" key="1">
    <source>
        <dbReference type="SAM" id="MobiDB-lite"/>
    </source>
</evidence>
<protein>
    <submittedName>
        <fullName evidence="2">Uncharacterized protein</fullName>
    </submittedName>
</protein>
<proteinExistence type="predicted"/>
<accession>A0AAF0QKJ7</accession>
<keyword evidence="3" id="KW-1185">Reference proteome</keyword>
<sequence>MCPVVLIMLRGLSKQDVNMRYMEWWKDQNIVSYDAVKRKCDKVRTDGSHNESSSALNDGKLGKILHY</sequence>
<name>A0AAF0QKJ7_SOLVR</name>
<reference evidence="2" key="1">
    <citation type="submission" date="2023-08" db="EMBL/GenBank/DDBJ databases">
        <title>A de novo genome assembly of Solanum verrucosum Schlechtendal, a Mexican diploid species geographically isolated from the other diploid A-genome species in potato relatives.</title>
        <authorList>
            <person name="Hosaka K."/>
        </authorList>
    </citation>
    <scope>NUCLEOTIDE SEQUENCE</scope>
    <source>
        <tissue evidence="2">Young leaves</tissue>
    </source>
</reference>
<dbReference type="AlphaFoldDB" id="A0AAF0QKJ7"/>
<dbReference type="Proteomes" id="UP001234989">
    <property type="component" value="Chromosome 4"/>
</dbReference>
<evidence type="ECO:0000313" key="2">
    <source>
        <dbReference type="EMBL" id="WMV24095.1"/>
    </source>
</evidence>
<organism evidence="2 3">
    <name type="scientific">Solanum verrucosum</name>
    <dbReference type="NCBI Taxonomy" id="315347"/>
    <lineage>
        <taxon>Eukaryota</taxon>
        <taxon>Viridiplantae</taxon>
        <taxon>Streptophyta</taxon>
        <taxon>Embryophyta</taxon>
        <taxon>Tracheophyta</taxon>
        <taxon>Spermatophyta</taxon>
        <taxon>Magnoliopsida</taxon>
        <taxon>eudicotyledons</taxon>
        <taxon>Gunneridae</taxon>
        <taxon>Pentapetalae</taxon>
        <taxon>asterids</taxon>
        <taxon>lamiids</taxon>
        <taxon>Solanales</taxon>
        <taxon>Solanaceae</taxon>
        <taxon>Solanoideae</taxon>
        <taxon>Solaneae</taxon>
        <taxon>Solanum</taxon>
    </lineage>
</organism>
<feature type="region of interest" description="Disordered" evidence="1">
    <location>
        <begin position="43"/>
        <end position="67"/>
    </location>
</feature>
<gene>
    <name evidence="2" type="ORF">MTR67_017480</name>
</gene>